<organism evidence="2 3">
    <name type="scientific">Candidatus Staskawiczbacteria bacterium RIFCSPLOWO2_01_FULL_38_12b</name>
    <dbReference type="NCBI Taxonomy" id="1802214"/>
    <lineage>
        <taxon>Bacteria</taxon>
        <taxon>Candidatus Staskawicziibacteriota</taxon>
    </lineage>
</organism>
<evidence type="ECO:0000313" key="3">
    <source>
        <dbReference type="Proteomes" id="UP000176774"/>
    </source>
</evidence>
<proteinExistence type="predicted"/>
<evidence type="ECO:0000313" key="2">
    <source>
        <dbReference type="EMBL" id="OGZ72433.1"/>
    </source>
</evidence>
<dbReference type="EMBL" id="MHPA01000027">
    <property type="protein sequence ID" value="OGZ72433.1"/>
    <property type="molecule type" value="Genomic_DNA"/>
</dbReference>
<feature type="transmembrane region" description="Helical" evidence="1">
    <location>
        <begin position="28"/>
        <end position="51"/>
    </location>
</feature>
<dbReference type="AlphaFoldDB" id="A0A1G2ICK5"/>
<sequence length="110" mass="12776">MKAVFITPHILKIKMNGMKIPWRLASHAFLIVLILVLLDLLLGILLFYNYVLLVKVEEPKITGETIVFKSNTYQEVLKEWQLKKQEFQGDTGIVYLNPFTQKSENLEKTP</sequence>
<accession>A0A1G2ICK5</accession>
<dbReference type="STRING" id="1802214.A2908_03290"/>
<protein>
    <submittedName>
        <fullName evidence="2">Uncharacterized protein</fullName>
    </submittedName>
</protein>
<gene>
    <name evidence="2" type="ORF">A2908_03290</name>
</gene>
<comment type="caution">
    <text evidence="2">The sequence shown here is derived from an EMBL/GenBank/DDBJ whole genome shotgun (WGS) entry which is preliminary data.</text>
</comment>
<reference evidence="2 3" key="1">
    <citation type="journal article" date="2016" name="Nat. Commun.">
        <title>Thousands of microbial genomes shed light on interconnected biogeochemical processes in an aquifer system.</title>
        <authorList>
            <person name="Anantharaman K."/>
            <person name="Brown C.T."/>
            <person name="Hug L.A."/>
            <person name="Sharon I."/>
            <person name="Castelle C.J."/>
            <person name="Probst A.J."/>
            <person name="Thomas B.C."/>
            <person name="Singh A."/>
            <person name="Wilkins M.J."/>
            <person name="Karaoz U."/>
            <person name="Brodie E.L."/>
            <person name="Williams K.H."/>
            <person name="Hubbard S.S."/>
            <person name="Banfield J.F."/>
        </authorList>
    </citation>
    <scope>NUCLEOTIDE SEQUENCE [LARGE SCALE GENOMIC DNA]</scope>
</reference>
<keyword evidence="1" id="KW-0812">Transmembrane</keyword>
<dbReference type="Proteomes" id="UP000176774">
    <property type="component" value="Unassembled WGS sequence"/>
</dbReference>
<name>A0A1G2ICK5_9BACT</name>
<evidence type="ECO:0000256" key="1">
    <source>
        <dbReference type="SAM" id="Phobius"/>
    </source>
</evidence>
<keyword evidence="1" id="KW-1133">Transmembrane helix</keyword>
<keyword evidence="1" id="KW-0472">Membrane</keyword>